<dbReference type="InterPro" id="IPR029044">
    <property type="entry name" value="Nucleotide-diphossugar_trans"/>
</dbReference>
<feature type="transmembrane region" description="Helical" evidence="4">
    <location>
        <begin position="15"/>
        <end position="35"/>
    </location>
</feature>
<evidence type="ECO:0000256" key="4">
    <source>
        <dbReference type="SAM" id="Phobius"/>
    </source>
</evidence>
<keyword evidence="6" id="KW-1185">Reference proteome</keyword>
<comment type="caution">
    <text evidence="5">The sequence shown here is derived from an EMBL/GenBank/DDBJ whole genome shotgun (WGS) entry which is preliminary data.</text>
</comment>
<reference evidence="5" key="1">
    <citation type="journal article" date="2023" name="Antonie Van Leeuwenhoek">
        <title>Mesoterricola silvestris gen. nov., sp. nov., Mesoterricola sediminis sp. nov., Geothrix oryzae sp. nov., Geothrix edaphica sp. nov., Geothrix rubra sp. nov., and Geothrix limicola sp. nov., six novel members of Acidobacteriota isolated from soils.</title>
        <authorList>
            <person name="Itoh H."/>
            <person name="Sugisawa Y."/>
            <person name="Mise K."/>
            <person name="Xu Z."/>
            <person name="Kuniyasu M."/>
            <person name="Ushijima N."/>
            <person name="Kawano K."/>
            <person name="Kobayashi E."/>
            <person name="Shiratori Y."/>
            <person name="Masuda Y."/>
            <person name="Senoo K."/>
        </authorList>
    </citation>
    <scope>NUCLEOTIDE SEQUENCE</scope>
    <source>
        <strain evidence="5">Red802</strain>
    </source>
</reference>
<dbReference type="SUPFAM" id="SSF53448">
    <property type="entry name" value="Nucleotide-diphospho-sugar transferases"/>
    <property type="match status" value="1"/>
</dbReference>
<dbReference type="Proteomes" id="UP001165044">
    <property type="component" value="Unassembled WGS sequence"/>
</dbReference>
<accession>A0ABQ5PTD4</accession>
<feature type="transmembrane region" description="Helical" evidence="4">
    <location>
        <begin position="353"/>
        <end position="377"/>
    </location>
</feature>
<proteinExistence type="inferred from homology"/>
<organism evidence="5 6">
    <name type="scientific">Geothrix edaphica</name>
    <dbReference type="NCBI Taxonomy" id="2927976"/>
    <lineage>
        <taxon>Bacteria</taxon>
        <taxon>Pseudomonadati</taxon>
        <taxon>Acidobacteriota</taxon>
        <taxon>Holophagae</taxon>
        <taxon>Holophagales</taxon>
        <taxon>Holophagaceae</taxon>
        <taxon>Geothrix</taxon>
    </lineage>
</organism>
<dbReference type="Gene3D" id="3.90.550.10">
    <property type="entry name" value="Spore Coat Polysaccharide Biosynthesis Protein SpsA, Chain A"/>
    <property type="match status" value="1"/>
</dbReference>
<feature type="transmembrane region" description="Helical" evidence="4">
    <location>
        <begin position="383"/>
        <end position="406"/>
    </location>
</feature>
<sequence>MTLRAFLTATVEWSILSYFLATNLTHLALILRAFFSIRNYLDAVGIDRLDTAFETSHYKPITLICPVYNEEAGVVASINSLISLRYPEFQVVVVSDGSTDATLERLVKAFKLQPSQRVLRQLLPTREVRGIYESAYVPNLVVVDKANGGKADALNCGINLARYPLVCCMDGDSLLENDALLRIARPFMDRPDMVASGGVVRPLNGCKVTPMGIRGIFLPDSWLARFQIVEYLRAFLFTRVGLASLDSMFIVSGAFGVFRKDLVVTAGGFETSTIGEDFELVVRLHRCLREEKRPHHITLVPDPVCWTEVPEDFRGLGRQRNRWQRGLLETLWRHRHMCFNPKYGRIGLFSMPYFIFFEALAPIIEVSGYLLFAVAILTGSVGGTFALLFFYVALLLGVLNSVVAVVLQEISGHRYQGLKALVLLLVGAVAENFGYRQLTVWWRLKGTYDWIRGKNTWGHMKRQGLTTHPAPEEPPQA</sequence>
<keyword evidence="4" id="KW-0472">Membrane</keyword>
<dbReference type="PANTHER" id="PTHR43630">
    <property type="entry name" value="POLY-BETA-1,6-N-ACETYL-D-GLUCOSAMINE SYNTHASE"/>
    <property type="match status" value="1"/>
</dbReference>
<dbReference type="Pfam" id="PF13641">
    <property type="entry name" value="Glyco_tranf_2_3"/>
    <property type="match status" value="1"/>
</dbReference>
<protein>
    <submittedName>
        <fullName evidence="5">Glycosyl transferase family 2</fullName>
    </submittedName>
</protein>
<dbReference type="PANTHER" id="PTHR43630:SF1">
    <property type="entry name" value="POLY-BETA-1,6-N-ACETYL-D-GLUCOSAMINE SYNTHASE"/>
    <property type="match status" value="1"/>
</dbReference>
<dbReference type="CDD" id="cd06423">
    <property type="entry name" value="CESA_like"/>
    <property type="match status" value="1"/>
</dbReference>
<evidence type="ECO:0000313" key="6">
    <source>
        <dbReference type="Proteomes" id="UP001165044"/>
    </source>
</evidence>
<evidence type="ECO:0000256" key="3">
    <source>
        <dbReference type="ARBA" id="ARBA00022679"/>
    </source>
</evidence>
<keyword evidence="3 5" id="KW-0808">Transferase</keyword>
<comment type="similarity">
    <text evidence="1">Belongs to the glycosyltransferase 2 family.</text>
</comment>
<evidence type="ECO:0000256" key="1">
    <source>
        <dbReference type="ARBA" id="ARBA00006739"/>
    </source>
</evidence>
<keyword evidence="4" id="KW-1133">Transmembrane helix</keyword>
<evidence type="ECO:0000256" key="2">
    <source>
        <dbReference type="ARBA" id="ARBA00022676"/>
    </source>
</evidence>
<dbReference type="GO" id="GO:0016740">
    <property type="term" value="F:transferase activity"/>
    <property type="evidence" value="ECO:0007669"/>
    <property type="project" value="UniProtKB-KW"/>
</dbReference>
<gene>
    <name evidence="5" type="ORF">GETHED_01490</name>
</gene>
<evidence type="ECO:0000313" key="5">
    <source>
        <dbReference type="EMBL" id="GLH65785.1"/>
    </source>
</evidence>
<keyword evidence="4" id="KW-0812">Transmembrane</keyword>
<dbReference type="EMBL" id="BSDC01000001">
    <property type="protein sequence ID" value="GLH65785.1"/>
    <property type="molecule type" value="Genomic_DNA"/>
</dbReference>
<dbReference type="RefSeq" id="WP_285605876.1">
    <property type="nucleotide sequence ID" value="NZ_BSDC01000001.1"/>
</dbReference>
<keyword evidence="2" id="KW-0328">Glycosyltransferase</keyword>
<name>A0ABQ5PTD4_9BACT</name>